<dbReference type="AlphaFoldDB" id="A0A392RE80"/>
<reference evidence="1 2" key="1">
    <citation type="journal article" date="2018" name="Front. Plant Sci.">
        <title>Red Clover (Trifolium pratense) and Zigzag Clover (T. medium) - A Picture of Genomic Similarities and Differences.</title>
        <authorList>
            <person name="Dluhosova J."/>
            <person name="Istvanek J."/>
            <person name="Nedelnik J."/>
            <person name="Repkova J."/>
        </authorList>
    </citation>
    <scope>NUCLEOTIDE SEQUENCE [LARGE SCALE GENOMIC DNA]</scope>
    <source>
        <strain evidence="2">cv. 10/8</strain>
        <tissue evidence="1">Leaf</tissue>
    </source>
</reference>
<dbReference type="Proteomes" id="UP000265520">
    <property type="component" value="Unassembled WGS sequence"/>
</dbReference>
<evidence type="ECO:0000313" key="1">
    <source>
        <dbReference type="EMBL" id="MCI34871.1"/>
    </source>
</evidence>
<feature type="non-terminal residue" evidence="1">
    <location>
        <position position="97"/>
    </location>
</feature>
<protein>
    <submittedName>
        <fullName evidence="1">Uncharacterized protein</fullName>
    </submittedName>
</protein>
<name>A0A392RE80_9FABA</name>
<sequence length="97" mass="11006">MVVNWRKQTMEFWHEKKWVMLKGMEGTSEAISALQSVVGKASKGYGSKGWSLDREKRGDKSLDQVIQSFEDIFYEPKGLPPQRARDHAITLLPGQGP</sequence>
<dbReference type="EMBL" id="LXQA010217866">
    <property type="protein sequence ID" value="MCI34871.1"/>
    <property type="molecule type" value="Genomic_DNA"/>
</dbReference>
<comment type="caution">
    <text evidence="1">The sequence shown here is derived from an EMBL/GenBank/DDBJ whole genome shotgun (WGS) entry which is preliminary data.</text>
</comment>
<organism evidence="1 2">
    <name type="scientific">Trifolium medium</name>
    <dbReference type="NCBI Taxonomy" id="97028"/>
    <lineage>
        <taxon>Eukaryota</taxon>
        <taxon>Viridiplantae</taxon>
        <taxon>Streptophyta</taxon>
        <taxon>Embryophyta</taxon>
        <taxon>Tracheophyta</taxon>
        <taxon>Spermatophyta</taxon>
        <taxon>Magnoliopsida</taxon>
        <taxon>eudicotyledons</taxon>
        <taxon>Gunneridae</taxon>
        <taxon>Pentapetalae</taxon>
        <taxon>rosids</taxon>
        <taxon>fabids</taxon>
        <taxon>Fabales</taxon>
        <taxon>Fabaceae</taxon>
        <taxon>Papilionoideae</taxon>
        <taxon>50 kb inversion clade</taxon>
        <taxon>NPAAA clade</taxon>
        <taxon>Hologalegina</taxon>
        <taxon>IRL clade</taxon>
        <taxon>Trifolieae</taxon>
        <taxon>Trifolium</taxon>
    </lineage>
</organism>
<proteinExistence type="predicted"/>
<evidence type="ECO:0000313" key="2">
    <source>
        <dbReference type="Proteomes" id="UP000265520"/>
    </source>
</evidence>
<keyword evidence="2" id="KW-1185">Reference proteome</keyword>
<accession>A0A392RE80</accession>